<keyword evidence="5" id="KW-1185">Reference proteome</keyword>
<accession>A0A0B7ITB5</accession>
<dbReference type="EMBL" id="CDOI01000190">
    <property type="protein sequence ID" value="CEN49061.1"/>
    <property type="molecule type" value="Genomic_DNA"/>
</dbReference>
<dbReference type="EC" id="3.1.1.47" evidence="3"/>
<evidence type="ECO:0000313" key="2">
    <source>
        <dbReference type="EMBL" id="CEN49061.1"/>
    </source>
</evidence>
<dbReference type="GeneID" id="97263502"/>
<dbReference type="EMBL" id="CDOL01000250">
    <property type="protein sequence ID" value="CEN53849.1"/>
    <property type="molecule type" value="Genomic_DNA"/>
</dbReference>
<gene>
    <name evidence="2" type="ORF">CCAND38_750007</name>
    <name evidence="3" type="ORF">CCAND93_60019</name>
</gene>
<name>A0A0B7ITB5_9FLAO</name>
<sequence length="223" mass="26384">MKESIITFILFFVVFQFYAQYKDSIYHRDAIWRETIRSFEKEDQRKPPRSNPILFIGSSSITNWKNLHIYFPDKNVLNRGFGGSELRDVIFYFNRIVTPYRPSQIVLYEGDNDITFGQTAEQFLDDIKTFVRLVEIHLPGTPIIILSIKKSKARSHFSIEFDKANALLYQFAQTKRIVQFVDVAQILFDENGNIKDDCFESDNLHINTRGYWLWTDILKNYLK</sequence>
<reference evidence="4 5" key="1">
    <citation type="submission" date="2015-01" db="EMBL/GenBank/DDBJ databases">
        <authorList>
            <person name="MANFREDI Pablo"/>
        </authorList>
    </citation>
    <scope>NUCLEOTIDE SEQUENCE [LARGE SCALE GENOMIC DNA]</scope>
    <source>
        <strain evidence="2 5">CcD38</strain>
        <strain evidence="3 4">CcD93</strain>
    </source>
</reference>
<evidence type="ECO:0000313" key="5">
    <source>
        <dbReference type="Proteomes" id="UP000045051"/>
    </source>
</evidence>
<dbReference type="Gene3D" id="3.40.50.1110">
    <property type="entry name" value="SGNH hydrolase"/>
    <property type="match status" value="1"/>
</dbReference>
<evidence type="ECO:0000313" key="4">
    <source>
        <dbReference type="Proteomes" id="UP000038200"/>
    </source>
</evidence>
<feature type="domain" description="SGNH hydrolase-type esterase" evidence="1">
    <location>
        <begin position="70"/>
        <end position="212"/>
    </location>
</feature>
<dbReference type="InterPro" id="IPR036514">
    <property type="entry name" value="SGNH_hydro_sf"/>
</dbReference>
<evidence type="ECO:0000259" key="1">
    <source>
        <dbReference type="Pfam" id="PF13472"/>
    </source>
</evidence>
<dbReference type="SUPFAM" id="SSF52266">
    <property type="entry name" value="SGNH hydrolase"/>
    <property type="match status" value="1"/>
</dbReference>
<proteinExistence type="predicted"/>
<dbReference type="AlphaFoldDB" id="A0A0B7ITB5"/>
<evidence type="ECO:0000313" key="3">
    <source>
        <dbReference type="EMBL" id="CEN53849.1"/>
    </source>
</evidence>
<keyword evidence="3" id="KW-0378">Hydrolase</keyword>
<dbReference type="OrthoDB" id="9790057at2"/>
<organism evidence="3 4">
    <name type="scientific">Capnocytophaga canis</name>
    <dbReference type="NCBI Taxonomy" id="1848903"/>
    <lineage>
        <taxon>Bacteria</taxon>
        <taxon>Pseudomonadati</taxon>
        <taxon>Bacteroidota</taxon>
        <taxon>Flavobacteriia</taxon>
        <taxon>Flavobacteriales</taxon>
        <taxon>Flavobacteriaceae</taxon>
        <taxon>Capnocytophaga</taxon>
    </lineage>
</organism>
<protein>
    <submittedName>
        <fullName evidence="3">PAF-AH subunit gamma</fullName>
        <ecNumber evidence="3">3.1.1.47</ecNumber>
    </submittedName>
</protein>
<dbReference type="Pfam" id="PF13472">
    <property type="entry name" value="Lipase_GDSL_2"/>
    <property type="match status" value="1"/>
</dbReference>
<dbReference type="RefSeq" id="WP_052458234.1">
    <property type="nucleotide sequence ID" value="NZ_BOQK01000009.1"/>
</dbReference>
<dbReference type="Proteomes" id="UP000038200">
    <property type="component" value="Unassembled WGS sequence"/>
</dbReference>
<dbReference type="Proteomes" id="UP000045051">
    <property type="component" value="Unassembled WGS sequence"/>
</dbReference>
<dbReference type="GO" id="GO:0003847">
    <property type="term" value="F:1-alkyl-2-acetylglycerophosphocholine esterase activity"/>
    <property type="evidence" value="ECO:0007669"/>
    <property type="project" value="UniProtKB-EC"/>
</dbReference>
<dbReference type="STRING" id="1848903.CCAND38_750007"/>
<dbReference type="InterPro" id="IPR013830">
    <property type="entry name" value="SGNH_hydro"/>
</dbReference>